<dbReference type="EMBL" id="AP024488">
    <property type="protein sequence ID" value="BCS94632.1"/>
    <property type="molecule type" value="Genomic_DNA"/>
</dbReference>
<dbReference type="PROSITE" id="PS51440">
    <property type="entry name" value="TIM_2"/>
    <property type="match status" value="1"/>
</dbReference>
<comment type="subunit">
    <text evidence="6 7">Homodimer.</text>
</comment>
<organism evidence="8 9">
    <name type="scientific">Desulfoluna limicola</name>
    <dbReference type="NCBI Taxonomy" id="2810562"/>
    <lineage>
        <taxon>Bacteria</taxon>
        <taxon>Pseudomonadati</taxon>
        <taxon>Thermodesulfobacteriota</taxon>
        <taxon>Desulfobacteria</taxon>
        <taxon>Desulfobacterales</taxon>
        <taxon>Desulfolunaceae</taxon>
        <taxon>Desulfoluna</taxon>
    </lineage>
</organism>
<accession>A0ABM7PC36</accession>
<evidence type="ECO:0000256" key="1">
    <source>
        <dbReference type="ARBA" id="ARBA00007422"/>
    </source>
</evidence>
<comment type="similarity">
    <text evidence="1 6 7">Belongs to the triosephosphate isomerase family.</text>
</comment>
<evidence type="ECO:0000256" key="2">
    <source>
        <dbReference type="ARBA" id="ARBA00022432"/>
    </source>
</evidence>
<evidence type="ECO:0000256" key="7">
    <source>
        <dbReference type="RuleBase" id="RU363013"/>
    </source>
</evidence>
<evidence type="ECO:0000256" key="5">
    <source>
        <dbReference type="ARBA" id="ARBA00023235"/>
    </source>
</evidence>
<evidence type="ECO:0000313" key="9">
    <source>
        <dbReference type="Proteomes" id="UP001320148"/>
    </source>
</evidence>
<dbReference type="InterPro" id="IPR000652">
    <property type="entry name" value="Triosephosphate_isomerase"/>
</dbReference>
<dbReference type="Pfam" id="PF00121">
    <property type="entry name" value="TIM"/>
    <property type="match status" value="1"/>
</dbReference>
<sequence length="253" mass="26945">MATRTPLIAGNWKLHKDCAESVAFASELKAAIPADIDVDVMVAPTFTALHPVCEVVKGSPIAVGAQDMFWEAKGAWTGEISAEMIKSCGCTHVIIGHSERRQFFGETDDTVNAKLKAALAAGLVPVVCIGETDEERQAGKTFEVLETQVKNGFQGMAASELTTVVLAYEPVWAIGTGNTATPEMVQEVHAFLRKLVADSLQKELANGMRILYGGSVKSGNIAELMALEDVDGALVGGASLETESFSGIVRYKR</sequence>
<dbReference type="PANTHER" id="PTHR21139:SF42">
    <property type="entry name" value="TRIOSEPHOSPHATE ISOMERASE"/>
    <property type="match status" value="1"/>
</dbReference>
<dbReference type="PANTHER" id="PTHR21139">
    <property type="entry name" value="TRIOSEPHOSPHATE ISOMERASE"/>
    <property type="match status" value="1"/>
</dbReference>
<dbReference type="InterPro" id="IPR020861">
    <property type="entry name" value="Triosephosphate_isomerase_AS"/>
</dbReference>
<dbReference type="SUPFAM" id="SSF51351">
    <property type="entry name" value="Triosephosphate isomerase (TIM)"/>
    <property type="match status" value="1"/>
</dbReference>
<evidence type="ECO:0000256" key="3">
    <source>
        <dbReference type="ARBA" id="ARBA00022490"/>
    </source>
</evidence>
<dbReference type="HAMAP" id="MF_00147_B">
    <property type="entry name" value="TIM_B"/>
    <property type="match status" value="1"/>
</dbReference>
<reference evidence="8 9" key="1">
    <citation type="submission" date="2021-02" db="EMBL/GenBank/DDBJ databases">
        <title>Complete genome of Desulfoluna sp. strain ASN36.</title>
        <authorList>
            <person name="Takahashi A."/>
            <person name="Kojima H."/>
            <person name="Fukui M."/>
        </authorList>
    </citation>
    <scope>NUCLEOTIDE SEQUENCE [LARGE SCALE GENOMIC DNA]</scope>
    <source>
        <strain evidence="8 9">ASN36</strain>
    </source>
</reference>
<dbReference type="InterPro" id="IPR013785">
    <property type="entry name" value="Aldolase_TIM"/>
</dbReference>
<comment type="pathway">
    <text evidence="6 7">Carbohydrate degradation; glycolysis; D-glyceraldehyde 3-phosphate from glycerone phosphate: step 1/1.</text>
</comment>
<dbReference type="EC" id="5.3.1.1" evidence="6 7"/>
<feature type="active site" description="Proton acceptor" evidence="6">
    <location>
        <position position="169"/>
    </location>
</feature>
<evidence type="ECO:0000256" key="4">
    <source>
        <dbReference type="ARBA" id="ARBA00023152"/>
    </source>
</evidence>
<comment type="function">
    <text evidence="6">Involved in the gluconeogenesis. Catalyzes stereospecifically the conversion of dihydroxyacetone phosphate (DHAP) to D-glyceraldehyde-3-phosphate (G3P).</text>
</comment>
<dbReference type="GO" id="GO:0016853">
    <property type="term" value="F:isomerase activity"/>
    <property type="evidence" value="ECO:0007669"/>
    <property type="project" value="UniProtKB-KW"/>
</dbReference>
<keyword evidence="4 6" id="KW-0324">Glycolysis</keyword>
<dbReference type="InterPro" id="IPR035990">
    <property type="entry name" value="TIM_sf"/>
</dbReference>
<dbReference type="NCBIfam" id="TIGR00419">
    <property type="entry name" value="tim"/>
    <property type="match status" value="1"/>
</dbReference>
<protein>
    <recommendedName>
        <fullName evidence="6 7">Triosephosphate isomerase</fullName>
        <shortName evidence="6">TIM</shortName>
        <shortName evidence="6">TPI</shortName>
        <ecNumber evidence="6 7">5.3.1.1</ecNumber>
    </recommendedName>
    <alternativeName>
        <fullName evidence="6">Triose-phosphate isomerase</fullName>
    </alternativeName>
</protein>
<dbReference type="Proteomes" id="UP001320148">
    <property type="component" value="Chromosome"/>
</dbReference>
<feature type="binding site" evidence="6">
    <location>
        <position position="175"/>
    </location>
    <ligand>
        <name>substrate</name>
    </ligand>
</feature>
<feature type="active site" description="Electrophile" evidence="6">
    <location>
        <position position="97"/>
    </location>
</feature>
<dbReference type="RefSeq" id="WP_236890937.1">
    <property type="nucleotide sequence ID" value="NZ_AP024488.1"/>
</dbReference>
<comment type="pathway">
    <text evidence="6 7">Carbohydrate biosynthesis; gluconeogenesis.</text>
</comment>
<feature type="binding site" evidence="6">
    <location>
        <position position="215"/>
    </location>
    <ligand>
        <name>substrate</name>
    </ligand>
</feature>
<proteinExistence type="inferred from homology"/>
<keyword evidence="3 6" id="KW-0963">Cytoplasm</keyword>
<dbReference type="CDD" id="cd00311">
    <property type="entry name" value="TIM"/>
    <property type="match status" value="1"/>
</dbReference>
<keyword evidence="5 6" id="KW-0413">Isomerase</keyword>
<keyword evidence="9" id="KW-1185">Reference proteome</keyword>
<evidence type="ECO:0000313" key="8">
    <source>
        <dbReference type="EMBL" id="BCS94632.1"/>
    </source>
</evidence>
<comment type="subcellular location">
    <subcellularLocation>
        <location evidence="6 7">Cytoplasm</location>
    </subcellularLocation>
</comment>
<dbReference type="Gene3D" id="3.20.20.70">
    <property type="entry name" value="Aldolase class I"/>
    <property type="match status" value="1"/>
</dbReference>
<evidence type="ECO:0000256" key="6">
    <source>
        <dbReference type="HAMAP-Rule" id="MF_00147"/>
    </source>
</evidence>
<gene>
    <name evidence="8" type="primary">tpi</name>
    <name evidence="6" type="synonym">tpiA</name>
    <name evidence="8" type="ORF">DSLASN_02640</name>
</gene>
<dbReference type="InterPro" id="IPR022896">
    <property type="entry name" value="TrioseP_Isoase_bac/euk"/>
</dbReference>
<dbReference type="PROSITE" id="PS00171">
    <property type="entry name" value="TIM_1"/>
    <property type="match status" value="1"/>
</dbReference>
<keyword evidence="2 6" id="KW-0312">Gluconeogenesis</keyword>
<comment type="catalytic activity">
    <reaction evidence="6 7">
        <text>D-glyceraldehyde 3-phosphate = dihydroxyacetone phosphate</text>
        <dbReference type="Rhea" id="RHEA:18585"/>
        <dbReference type="ChEBI" id="CHEBI:57642"/>
        <dbReference type="ChEBI" id="CHEBI:59776"/>
        <dbReference type="EC" id="5.3.1.1"/>
    </reaction>
</comment>
<name>A0ABM7PC36_9BACT</name>
<feature type="binding site" evidence="6">
    <location>
        <begin position="11"/>
        <end position="13"/>
    </location>
    <ligand>
        <name>substrate</name>
    </ligand>
</feature>
<feature type="binding site" evidence="6">
    <location>
        <begin position="236"/>
        <end position="237"/>
    </location>
    <ligand>
        <name>substrate</name>
    </ligand>
</feature>